<dbReference type="Proteomes" id="UP001300261">
    <property type="component" value="Unassembled WGS sequence"/>
</dbReference>
<evidence type="ECO:0000256" key="4">
    <source>
        <dbReference type="ARBA" id="ARBA00023172"/>
    </source>
</evidence>
<name>A0ABT3R0L6_9HYPH</name>
<comment type="caution">
    <text evidence="7">The sequence shown here is derived from an EMBL/GenBank/DDBJ whole genome shotgun (WGS) entry which is preliminary data.</text>
</comment>
<keyword evidence="8" id="KW-1185">Reference proteome</keyword>
<keyword evidence="3" id="KW-0238">DNA-binding</keyword>
<dbReference type="Pfam" id="PF13356">
    <property type="entry name" value="Arm-DNA-bind_3"/>
    <property type="match status" value="1"/>
</dbReference>
<gene>
    <name evidence="7" type="ORF">ON753_09595</name>
</gene>
<dbReference type="Gene3D" id="1.10.150.130">
    <property type="match status" value="1"/>
</dbReference>
<keyword evidence="2" id="KW-0229">DNA integration</keyword>
<reference evidence="7 8" key="1">
    <citation type="journal article" date="2016" name="Int. J. Syst. Evol. Microbiol.">
        <title>Labrenzia salina sp. nov., isolated from the rhizosphere of the halophyte Arthrocnemum macrostachyum.</title>
        <authorList>
            <person name="Camacho M."/>
            <person name="Redondo-Gomez S."/>
            <person name="Rodriguez-Llorente I."/>
            <person name="Rohde M."/>
            <person name="Sproer C."/>
            <person name="Schumann P."/>
            <person name="Klenk H.P."/>
            <person name="Montero-Calasanz M.D.C."/>
        </authorList>
    </citation>
    <scope>NUCLEOTIDE SEQUENCE [LARGE SCALE GENOMIC DNA]</scope>
    <source>
        <strain evidence="7 8">DSM 29163</strain>
    </source>
</reference>
<evidence type="ECO:0000313" key="7">
    <source>
        <dbReference type="EMBL" id="MCX2722636.1"/>
    </source>
</evidence>
<evidence type="ECO:0000256" key="1">
    <source>
        <dbReference type="ARBA" id="ARBA00008857"/>
    </source>
</evidence>
<dbReference type="InterPro" id="IPR025166">
    <property type="entry name" value="Integrase_DNA_bind_dom"/>
</dbReference>
<dbReference type="PANTHER" id="PTHR30629">
    <property type="entry name" value="PROPHAGE INTEGRASE"/>
    <property type="match status" value="1"/>
</dbReference>
<dbReference type="SUPFAM" id="SSF56349">
    <property type="entry name" value="DNA breaking-rejoining enzymes"/>
    <property type="match status" value="1"/>
</dbReference>
<feature type="compositionally biased region" description="Basic and acidic residues" evidence="5">
    <location>
        <begin position="68"/>
        <end position="80"/>
    </location>
</feature>
<feature type="region of interest" description="Disordered" evidence="5">
    <location>
        <begin position="68"/>
        <end position="92"/>
    </location>
</feature>
<organism evidence="7 8">
    <name type="scientific">Roseibium salinum</name>
    <dbReference type="NCBI Taxonomy" id="1604349"/>
    <lineage>
        <taxon>Bacteria</taxon>
        <taxon>Pseudomonadati</taxon>
        <taxon>Pseudomonadota</taxon>
        <taxon>Alphaproteobacteria</taxon>
        <taxon>Hyphomicrobiales</taxon>
        <taxon>Stappiaceae</taxon>
        <taxon>Roseibium</taxon>
    </lineage>
</organism>
<accession>A0ABT3R0L6</accession>
<dbReference type="InterPro" id="IPR013762">
    <property type="entry name" value="Integrase-like_cat_sf"/>
</dbReference>
<dbReference type="RefSeq" id="WP_265962304.1">
    <property type="nucleotide sequence ID" value="NZ_JAPEVI010000003.1"/>
</dbReference>
<evidence type="ECO:0000259" key="6">
    <source>
        <dbReference type="Pfam" id="PF13356"/>
    </source>
</evidence>
<comment type="similarity">
    <text evidence="1">Belongs to the 'phage' integrase family.</text>
</comment>
<dbReference type="InterPro" id="IPR050808">
    <property type="entry name" value="Phage_Integrase"/>
</dbReference>
<dbReference type="EMBL" id="JAPEVI010000003">
    <property type="protein sequence ID" value="MCX2722636.1"/>
    <property type="molecule type" value="Genomic_DNA"/>
</dbReference>
<evidence type="ECO:0000313" key="8">
    <source>
        <dbReference type="Proteomes" id="UP001300261"/>
    </source>
</evidence>
<dbReference type="InterPro" id="IPR010998">
    <property type="entry name" value="Integrase_recombinase_N"/>
</dbReference>
<dbReference type="Gene3D" id="3.30.160.390">
    <property type="entry name" value="Integrase, DNA-binding domain"/>
    <property type="match status" value="1"/>
</dbReference>
<dbReference type="Gene3D" id="1.10.443.10">
    <property type="entry name" value="Intergrase catalytic core"/>
    <property type="match status" value="1"/>
</dbReference>
<evidence type="ECO:0000256" key="2">
    <source>
        <dbReference type="ARBA" id="ARBA00022908"/>
    </source>
</evidence>
<dbReference type="InterPro" id="IPR011010">
    <property type="entry name" value="DNA_brk_join_enz"/>
</dbReference>
<dbReference type="InterPro" id="IPR038488">
    <property type="entry name" value="Integrase_DNA-bd_sf"/>
</dbReference>
<evidence type="ECO:0000256" key="5">
    <source>
        <dbReference type="SAM" id="MobiDB-lite"/>
    </source>
</evidence>
<protein>
    <submittedName>
        <fullName evidence="7">Integrase family protein</fullName>
    </submittedName>
</protein>
<feature type="domain" description="Integrase DNA-binding" evidence="6">
    <location>
        <begin position="7"/>
        <end position="80"/>
    </location>
</feature>
<proteinExistence type="inferred from homology"/>
<evidence type="ECO:0000256" key="3">
    <source>
        <dbReference type="ARBA" id="ARBA00023125"/>
    </source>
</evidence>
<sequence length="417" mass="47144">METLKMTDRWLQSLRPADTRQEFADSLSPGLRLRVGSRSMAWSVLVRGPEGRKRIALGKYPAMGLKEARQRAADAADEARSTQPKGAPEHDHRVGTVRDLFSFVIGQMRAEKVATADEYENYLIKREDSALNVIGLDDEGNDIPANSVTPDDVTRWLRKFHEAGALTGHPRAYLSAAFSRGLSADYDPTNPNPNIRFNLTANPVTHVGGKMKGKARDRTLSMQELIDFWHGYHGRGVSPQMKLTFRLIISMGGVRISEIVRSQKSWYQERPLGRWIALPKTKNNHPHDLPLTRMAEAVYEAAMLISDAGSPYLFPKSHQPDEPQTLNSISQAARKWCARQKAEPFQPRDLRRTIKTLLIDRNPNLNRDWIDVWHNHGRAADVARKHYDRAEYLTVKRAVAEAIDDLLSDVEGRIAAF</sequence>
<dbReference type="PANTHER" id="PTHR30629:SF2">
    <property type="entry name" value="PROPHAGE INTEGRASE INTS-RELATED"/>
    <property type="match status" value="1"/>
</dbReference>
<keyword evidence="4" id="KW-0233">DNA recombination</keyword>